<evidence type="ECO:0000313" key="2">
    <source>
        <dbReference type="Proteomes" id="UP000789831"/>
    </source>
</evidence>
<dbReference type="AlphaFoldDB" id="A0A9N8ZI95"/>
<name>A0A9N8ZI95_9GLOM</name>
<dbReference type="Proteomes" id="UP000789831">
    <property type="component" value="Unassembled WGS sequence"/>
</dbReference>
<reference evidence="1" key="1">
    <citation type="submission" date="2021-06" db="EMBL/GenBank/DDBJ databases">
        <authorList>
            <person name="Kallberg Y."/>
            <person name="Tangrot J."/>
            <person name="Rosling A."/>
        </authorList>
    </citation>
    <scope>NUCLEOTIDE SEQUENCE</scope>
    <source>
        <strain evidence="1">MT106</strain>
    </source>
</reference>
<accession>A0A9N8ZI95</accession>
<sequence length="40" mass="4650">MEFDRVYKSSMLDALLCKQETVPKTTAKSKKGPRYKNTKQ</sequence>
<gene>
    <name evidence="1" type="ORF">AGERDE_LOCUS4038</name>
</gene>
<keyword evidence="2" id="KW-1185">Reference proteome</keyword>
<comment type="caution">
    <text evidence="1">The sequence shown here is derived from an EMBL/GenBank/DDBJ whole genome shotgun (WGS) entry which is preliminary data.</text>
</comment>
<proteinExistence type="predicted"/>
<evidence type="ECO:0000313" key="1">
    <source>
        <dbReference type="EMBL" id="CAG8496748.1"/>
    </source>
</evidence>
<protein>
    <submittedName>
        <fullName evidence="1">12403_t:CDS:1</fullName>
    </submittedName>
</protein>
<organism evidence="1 2">
    <name type="scientific">Ambispora gerdemannii</name>
    <dbReference type="NCBI Taxonomy" id="144530"/>
    <lineage>
        <taxon>Eukaryota</taxon>
        <taxon>Fungi</taxon>
        <taxon>Fungi incertae sedis</taxon>
        <taxon>Mucoromycota</taxon>
        <taxon>Glomeromycotina</taxon>
        <taxon>Glomeromycetes</taxon>
        <taxon>Archaeosporales</taxon>
        <taxon>Ambisporaceae</taxon>
        <taxon>Ambispora</taxon>
    </lineage>
</organism>
<dbReference type="EMBL" id="CAJVPL010000435">
    <property type="protein sequence ID" value="CAG8496748.1"/>
    <property type="molecule type" value="Genomic_DNA"/>
</dbReference>